<evidence type="ECO:0000256" key="5">
    <source>
        <dbReference type="ARBA" id="ARBA00022692"/>
    </source>
</evidence>
<keyword evidence="7 8" id="KW-0472">Membrane</keyword>
<dbReference type="GO" id="GO:0016763">
    <property type="term" value="F:pentosyltransferase activity"/>
    <property type="evidence" value="ECO:0007669"/>
    <property type="project" value="TreeGrafter"/>
</dbReference>
<dbReference type="PANTHER" id="PTHR33908">
    <property type="entry name" value="MANNOSYLTRANSFERASE YKCB-RELATED"/>
    <property type="match status" value="1"/>
</dbReference>
<dbReference type="InterPro" id="IPR038731">
    <property type="entry name" value="RgtA/B/C-like"/>
</dbReference>
<dbReference type="GO" id="GO:0010041">
    <property type="term" value="P:response to iron(III) ion"/>
    <property type="evidence" value="ECO:0007669"/>
    <property type="project" value="TreeGrafter"/>
</dbReference>
<accession>A0A2T0VAS5</accession>
<feature type="transmembrane region" description="Helical" evidence="8">
    <location>
        <begin position="331"/>
        <end position="354"/>
    </location>
</feature>
<evidence type="ECO:0000256" key="7">
    <source>
        <dbReference type="ARBA" id="ARBA00023136"/>
    </source>
</evidence>
<dbReference type="OrthoDB" id="5318634at2"/>
<dbReference type="GO" id="GO:0005886">
    <property type="term" value="C:plasma membrane"/>
    <property type="evidence" value="ECO:0007669"/>
    <property type="project" value="UniProtKB-SubCell"/>
</dbReference>
<dbReference type="EMBL" id="PVTL01000007">
    <property type="protein sequence ID" value="PRY67296.1"/>
    <property type="molecule type" value="Genomic_DNA"/>
</dbReference>
<evidence type="ECO:0000313" key="11">
    <source>
        <dbReference type="Proteomes" id="UP000237983"/>
    </source>
</evidence>
<evidence type="ECO:0000256" key="4">
    <source>
        <dbReference type="ARBA" id="ARBA00022679"/>
    </source>
</evidence>
<dbReference type="GO" id="GO:0009103">
    <property type="term" value="P:lipopolysaccharide biosynthetic process"/>
    <property type="evidence" value="ECO:0007669"/>
    <property type="project" value="UniProtKB-ARBA"/>
</dbReference>
<organism evidence="10 11">
    <name type="scientific">Glaciihabitans tibetensis</name>
    <dbReference type="NCBI Taxonomy" id="1266600"/>
    <lineage>
        <taxon>Bacteria</taxon>
        <taxon>Bacillati</taxon>
        <taxon>Actinomycetota</taxon>
        <taxon>Actinomycetes</taxon>
        <taxon>Micrococcales</taxon>
        <taxon>Microbacteriaceae</taxon>
        <taxon>Glaciihabitans</taxon>
    </lineage>
</organism>
<feature type="transmembrane region" description="Helical" evidence="8">
    <location>
        <begin position="366"/>
        <end position="386"/>
    </location>
</feature>
<sequence>MITSLRTPLGAAVLVGLLGLAISLAGIGTPSIWYDEAATIISSTRTWPELMRMIGTVDAVHALYYALIHVVFDVFGYSPISLRVPSAIATAAAGSLTVLLANELFRLRVAVIAGVVFALLPRTTWMGTEGRSYALTATLAVALTFVLVRALRSPSRRRWILYGALVVVSCLVFLYLALIVVAHAVAVAIVFAVRRRRARSSTGAWVVTTAVATALIIPFALMSMGQSQQLHWLDPIGKNTLRQVLVGQWFYTSIPFAVVGWALILGGCAVLLWRVRQSRQSRRDPLAAAAPAAPAPALLAPALLIPLLLVPTLALLATTALYLPIYTPRYLSMGLPFVAVLMALAIESATARVMRLVTKSSEGRRMILAATLACALIATLAVPQIVEQRQPQAKENTSWRAVADSIASARQADGPDVTTAIVYGGVQFHPIATARVIAYSYPEAFEGTVDVTLDTPAGQTGRLWETTKPLFTALDRLGDADVVYLLASFARDIRPATTRMLEDAGWRVDDAWDITDVHVVRYVRG</sequence>
<evidence type="ECO:0000313" key="10">
    <source>
        <dbReference type="EMBL" id="PRY67296.1"/>
    </source>
</evidence>
<reference evidence="10 11" key="1">
    <citation type="submission" date="2018-03" db="EMBL/GenBank/DDBJ databases">
        <title>Genomic Encyclopedia of Type Strains, Phase III (KMG-III): the genomes of soil and plant-associated and newly described type strains.</title>
        <authorList>
            <person name="Whitman W."/>
        </authorList>
    </citation>
    <scope>NUCLEOTIDE SEQUENCE [LARGE SCALE GENOMIC DNA]</scope>
    <source>
        <strain evidence="10 11">CGMCC 1.12484</strain>
    </source>
</reference>
<keyword evidence="5 8" id="KW-0812">Transmembrane</keyword>
<feature type="transmembrane region" description="Helical" evidence="8">
    <location>
        <begin position="204"/>
        <end position="224"/>
    </location>
</feature>
<dbReference type="PANTHER" id="PTHR33908:SF3">
    <property type="entry name" value="UNDECAPRENYL PHOSPHATE-ALPHA-4-AMINO-4-DEOXY-L-ARABINOSE ARABINOSYL TRANSFERASE"/>
    <property type="match status" value="1"/>
</dbReference>
<proteinExistence type="predicted"/>
<dbReference type="Pfam" id="PF13231">
    <property type="entry name" value="PMT_2"/>
    <property type="match status" value="1"/>
</dbReference>
<evidence type="ECO:0000256" key="3">
    <source>
        <dbReference type="ARBA" id="ARBA00022676"/>
    </source>
</evidence>
<dbReference type="AlphaFoldDB" id="A0A2T0VAS5"/>
<feature type="domain" description="Glycosyltransferase RgtA/B/C/D-like" evidence="9">
    <location>
        <begin position="64"/>
        <end position="219"/>
    </location>
</feature>
<name>A0A2T0VAS5_9MICO</name>
<evidence type="ECO:0000256" key="8">
    <source>
        <dbReference type="SAM" id="Phobius"/>
    </source>
</evidence>
<keyword evidence="11" id="KW-1185">Reference proteome</keyword>
<feature type="transmembrane region" description="Helical" evidence="8">
    <location>
        <begin position="159"/>
        <end position="192"/>
    </location>
</feature>
<evidence type="ECO:0000256" key="2">
    <source>
        <dbReference type="ARBA" id="ARBA00022475"/>
    </source>
</evidence>
<gene>
    <name evidence="10" type="ORF">B0I08_107192</name>
</gene>
<evidence type="ECO:0000256" key="1">
    <source>
        <dbReference type="ARBA" id="ARBA00004651"/>
    </source>
</evidence>
<keyword evidence="4 10" id="KW-0808">Transferase</keyword>
<feature type="transmembrane region" description="Helical" evidence="8">
    <location>
        <begin position="133"/>
        <end position="153"/>
    </location>
</feature>
<protein>
    <submittedName>
        <fullName evidence="10">Mannosyltransferase</fullName>
    </submittedName>
</protein>
<dbReference type="Proteomes" id="UP000237983">
    <property type="component" value="Unassembled WGS sequence"/>
</dbReference>
<keyword evidence="6 8" id="KW-1133">Transmembrane helix</keyword>
<comment type="caution">
    <text evidence="10">The sequence shown here is derived from an EMBL/GenBank/DDBJ whole genome shotgun (WGS) entry which is preliminary data.</text>
</comment>
<keyword evidence="3 10" id="KW-0328">Glycosyltransferase</keyword>
<dbReference type="RefSeq" id="WP_106213877.1">
    <property type="nucleotide sequence ID" value="NZ_PVTL01000007.1"/>
</dbReference>
<dbReference type="InterPro" id="IPR050297">
    <property type="entry name" value="LipidA_mod_glycosyltrf_83"/>
</dbReference>
<comment type="subcellular location">
    <subcellularLocation>
        <location evidence="1">Cell membrane</location>
        <topology evidence="1">Multi-pass membrane protein</topology>
    </subcellularLocation>
</comment>
<evidence type="ECO:0000256" key="6">
    <source>
        <dbReference type="ARBA" id="ARBA00022989"/>
    </source>
</evidence>
<keyword evidence="2" id="KW-1003">Cell membrane</keyword>
<feature type="transmembrane region" description="Helical" evidence="8">
    <location>
        <begin position="249"/>
        <end position="273"/>
    </location>
</feature>
<feature type="transmembrane region" description="Helical" evidence="8">
    <location>
        <begin position="105"/>
        <end position="121"/>
    </location>
</feature>
<evidence type="ECO:0000259" key="9">
    <source>
        <dbReference type="Pfam" id="PF13231"/>
    </source>
</evidence>